<feature type="transmembrane region" description="Helical" evidence="5">
    <location>
        <begin position="314"/>
        <end position="336"/>
    </location>
</feature>
<feature type="transmembrane region" description="Helical" evidence="5">
    <location>
        <begin position="160"/>
        <end position="182"/>
    </location>
</feature>
<feature type="transmembrane region" description="Helical" evidence="5">
    <location>
        <begin position="6"/>
        <end position="27"/>
    </location>
</feature>
<feature type="transmembrane region" description="Helical" evidence="5">
    <location>
        <begin position="59"/>
        <end position="82"/>
    </location>
</feature>
<name>A0A8I0DP37_9CLOT</name>
<dbReference type="GO" id="GO:0016874">
    <property type="term" value="F:ligase activity"/>
    <property type="evidence" value="ECO:0007669"/>
    <property type="project" value="UniProtKB-KW"/>
</dbReference>
<keyword evidence="2 5" id="KW-0812">Transmembrane</keyword>
<keyword evidence="7" id="KW-0436">Ligase</keyword>
<evidence type="ECO:0000313" key="8">
    <source>
        <dbReference type="Proteomes" id="UP000662088"/>
    </source>
</evidence>
<dbReference type="EMBL" id="JACOOQ010000006">
    <property type="protein sequence ID" value="MBC5639791.1"/>
    <property type="molecule type" value="Genomic_DNA"/>
</dbReference>
<accession>A0A8I0DP37</accession>
<evidence type="ECO:0000256" key="5">
    <source>
        <dbReference type="SAM" id="Phobius"/>
    </source>
</evidence>
<keyword evidence="8" id="KW-1185">Reference proteome</keyword>
<reference evidence="7" key="1">
    <citation type="submission" date="2020-08" db="EMBL/GenBank/DDBJ databases">
        <title>Genome public.</title>
        <authorList>
            <person name="Liu C."/>
            <person name="Sun Q."/>
        </authorList>
    </citation>
    <scope>NUCLEOTIDE SEQUENCE</scope>
    <source>
        <strain evidence="7">NSJ-42</strain>
    </source>
</reference>
<keyword evidence="3 5" id="KW-1133">Transmembrane helix</keyword>
<evidence type="ECO:0000256" key="4">
    <source>
        <dbReference type="ARBA" id="ARBA00023136"/>
    </source>
</evidence>
<dbReference type="PANTHER" id="PTHR37422">
    <property type="entry name" value="TEICHURONIC ACID BIOSYNTHESIS PROTEIN TUAE"/>
    <property type="match status" value="1"/>
</dbReference>
<feature type="transmembrane region" description="Helical" evidence="5">
    <location>
        <begin position="281"/>
        <end position="302"/>
    </location>
</feature>
<keyword evidence="4 5" id="KW-0472">Membrane</keyword>
<sequence length="386" mass="43528">MNLFVLMVVLSPFTAVIPGIYGIYILYKKKAEVLKNYLTVSLMLLFLCFFLSGVVNASILSVCGSFLLLIYIGIAILSQKYFVTQKRVNDVLRLLLKLSSLTALIGIVEKIVFIFNGKENHRIFSTYGNPNMTGAWFGSMILIAMFLKDGHSDKTENKKLNLLLVLMTVALLLTESTGAFIALLSSMGAYFLVDKNRETKKSIIMIMTIIFVIVSFVFFQRSINSITVIDELRTSFSSRYDIWFGSVEMFLIKPLLGWGALGTLEHGIDFMYNNGNVIHSHNIWLTFLVSGGILAFSIYIFVKIKIFKDLLIIYIRYDHYVCLLTALNMMVIIQGLVDCSVYAPQLGMLFIAANSILFNIANGRIKENEKIEEGEIEDCNKDMVAN</sequence>
<dbReference type="Proteomes" id="UP000662088">
    <property type="component" value="Unassembled WGS sequence"/>
</dbReference>
<comment type="subcellular location">
    <subcellularLocation>
        <location evidence="1">Membrane</location>
        <topology evidence="1">Multi-pass membrane protein</topology>
    </subcellularLocation>
</comment>
<dbReference type="RefSeq" id="WP_186834862.1">
    <property type="nucleotide sequence ID" value="NZ_JACOOQ010000006.1"/>
</dbReference>
<dbReference type="Pfam" id="PF04932">
    <property type="entry name" value="Wzy_C"/>
    <property type="match status" value="1"/>
</dbReference>
<evidence type="ECO:0000256" key="3">
    <source>
        <dbReference type="ARBA" id="ARBA00022989"/>
    </source>
</evidence>
<protein>
    <submittedName>
        <fullName evidence="7">O-antigen ligase family protein</fullName>
    </submittedName>
</protein>
<dbReference type="InterPro" id="IPR007016">
    <property type="entry name" value="O-antigen_ligase-rel_domated"/>
</dbReference>
<evidence type="ECO:0000256" key="2">
    <source>
        <dbReference type="ARBA" id="ARBA00022692"/>
    </source>
</evidence>
<feature type="transmembrane region" description="Helical" evidence="5">
    <location>
        <begin position="202"/>
        <end position="219"/>
    </location>
</feature>
<feature type="domain" description="O-antigen ligase-related" evidence="6">
    <location>
        <begin position="162"/>
        <end position="300"/>
    </location>
</feature>
<feature type="transmembrane region" description="Helical" evidence="5">
    <location>
        <begin position="240"/>
        <end position="261"/>
    </location>
</feature>
<evidence type="ECO:0000259" key="6">
    <source>
        <dbReference type="Pfam" id="PF04932"/>
    </source>
</evidence>
<organism evidence="7 8">
    <name type="scientific">Clostridium lentum</name>
    <dbReference type="NCBI Taxonomy" id="2763037"/>
    <lineage>
        <taxon>Bacteria</taxon>
        <taxon>Bacillati</taxon>
        <taxon>Bacillota</taxon>
        <taxon>Clostridia</taxon>
        <taxon>Eubacteriales</taxon>
        <taxon>Clostridiaceae</taxon>
        <taxon>Clostridium</taxon>
    </lineage>
</organism>
<proteinExistence type="predicted"/>
<feature type="transmembrane region" description="Helical" evidence="5">
    <location>
        <begin position="127"/>
        <end position="148"/>
    </location>
</feature>
<dbReference type="AlphaFoldDB" id="A0A8I0DP37"/>
<feature type="transmembrane region" description="Helical" evidence="5">
    <location>
        <begin position="94"/>
        <end position="115"/>
    </location>
</feature>
<feature type="transmembrane region" description="Helical" evidence="5">
    <location>
        <begin position="342"/>
        <end position="361"/>
    </location>
</feature>
<evidence type="ECO:0000313" key="7">
    <source>
        <dbReference type="EMBL" id="MBC5639791.1"/>
    </source>
</evidence>
<dbReference type="PANTHER" id="PTHR37422:SF13">
    <property type="entry name" value="LIPOPOLYSACCHARIDE BIOSYNTHESIS PROTEIN PA4999-RELATED"/>
    <property type="match status" value="1"/>
</dbReference>
<dbReference type="GO" id="GO:0016020">
    <property type="term" value="C:membrane"/>
    <property type="evidence" value="ECO:0007669"/>
    <property type="project" value="UniProtKB-SubCell"/>
</dbReference>
<dbReference type="InterPro" id="IPR051533">
    <property type="entry name" value="WaaL-like"/>
</dbReference>
<feature type="transmembrane region" description="Helical" evidence="5">
    <location>
        <begin position="34"/>
        <end position="53"/>
    </location>
</feature>
<comment type="caution">
    <text evidence="7">The sequence shown here is derived from an EMBL/GenBank/DDBJ whole genome shotgun (WGS) entry which is preliminary data.</text>
</comment>
<evidence type="ECO:0000256" key="1">
    <source>
        <dbReference type="ARBA" id="ARBA00004141"/>
    </source>
</evidence>
<gene>
    <name evidence="7" type="ORF">H8R92_04975</name>
</gene>